<dbReference type="UniPathway" id="UPA00120">
    <property type="reaction ID" value="UER00203"/>
</dbReference>
<proteinExistence type="predicted"/>
<keyword evidence="8" id="KW-1185">Reference proteome</keyword>
<dbReference type="NCBIfam" id="NF006741">
    <property type="entry name" value="PRK09269.1"/>
    <property type="match status" value="1"/>
</dbReference>
<keyword evidence="3" id="KW-0732">Signal</keyword>
<dbReference type="PROSITE" id="PS51168">
    <property type="entry name" value="CHORISMATE_MUT_2"/>
    <property type="match status" value="1"/>
</dbReference>
<evidence type="ECO:0000313" key="8">
    <source>
        <dbReference type="Proteomes" id="UP000052979"/>
    </source>
</evidence>
<gene>
    <name evidence="7" type="ORF">VT73_00725</name>
</gene>
<evidence type="ECO:0000256" key="3">
    <source>
        <dbReference type="ARBA" id="ARBA00022729"/>
    </source>
</evidence>
<dbReference type="InterPro" id="IPR008240">
    <property type="entry name" value="Chorismate_mutase_periplasmic"/>
</dbReference>
<dbReference type="InterPro" id="IPR036263">
    <property type="entry name" value="Chorismate_II_sf"/>
</dbReference>
<dbReference type="Gene3D" id="1.20.59.10">
    <property type="entry name" value="Chorismate mutase"/>
    <property type="match status" value="1"/>
</dbReference>
<dbReference type="InterPro" id="IPR051331">
    <property type="entry name" value="Chorismate_mutase-related"/>
</dbReference>
<dbReference type="EMBL" id="LBFI01000002">
    <property type="protein sequence ID" value="KKM47269.1"/>
    <property type="molecule type" value="Genomic_DNA"/>
</dbReference>
<dbReference type="PANTHER" id="PTHR38041:SF2">
    <property type="entry name" value="SECRETED CHORISMATE MUTASE"/>
    <property type="match status" value="1"/>
</dbReference>
<feature type="region of interest" description="Disordered" evidence="5">
    <location>
        <begin position="30"/>
        <end position="51"/>
    </location>
</feature>
<feature type="compositionally biased region" description="Polar residues" evidence="5">
    <location>
        <begin position="36"/>
        <end position="45"/>
    </location>
</feature>
<dbReference type="Proteomes" id="UP000052979">
    <property type="component" value="Unassembled WGS sequence"/>
</dbReference>
<dbReference type="PATRIC" id="fig|145458.8.peg.543"/>
<dbReference type="eggNOG" id="COG1605">
    <property type="taxonomic scope" value="Bacteria"/>
</dbReference>
<dbReference type="SUPFAM" id="SSF48600">
    <property type="entry name" value="Chorismate mutase II"/>
    <property type="match status" value="1"/>
</dbReference>
<evidence type="ECO:0000256" key="1">
    <source>
        <dbReference type="ARBA" id="ARBA00004817"/>
    </source>
</evidence>
<protein>
    <recommendedName>
        <fullName evidence="2">chorismate mutase</fullName>
        <ecNumber evidence="2">5.4.99.5</ecNumber>
    </recommendedName>
</protein>
<dbReference type="GO" id="GO:0046417">
    <property type="term" value="P:chorismate metabolic process"/>
    <property type="evidence" value="ECO:0007669"/>
    <property type="project" value="InterPro"/>
</dbReference>
<dbReference type="GO" id="GO:0009697">
    <property type="term" value="P:salicylic acid biosynthetic process"/>
    <property type="evidence" value="ECO:0007669"/>
    <property type="project" value="TreeGrafter"/>
</dbReference>
<dbReference type="InterPro" id="IPR002701">
    <property type="entry name" value="CM_II_prokaryot"/>
</dbReference>
<accession>A0A0U1PVW1</accession>
<organism evidence="7 8">
    <name type="scientific">Rathayibacter toxicus</name>
    <dbReference type="NCBI Taxonomy" id="145458"/>
    <lineage>
        <taxon>Bacteria</taxon>
        <taxon>Bacillati</taxon>
        <taxon>Actinomycetota</taxon>
        <taxon>Actinomycetes</taxon>
        <taxon>Micrococcales</taxon>
        <taxon>Microbacteriaceae</taxon>
        <taxon>Rathayibacter</taxon>
    </lineage>
</organism>
<evidence type="ECO:0000259" key="6">
    <source>
        <dbReference type="PROSITE" id="PS51168"/>
    </source>
</evidence>
<comment type="pathway">
    <text evidence="1">Metabolic intermediate biosynthesis; prephenate biosynthesis; prephenate from chorismate: step 1/1.</text>
</comment>
<dbReference type="EC" id="5.4.99.5" evidence="2"/>
<evidence type="ECO:0000313" key="7">
    <source>
        <dbReference type="EMBL" id="KKM47269.1"/>
    </source>
</evidence>
<feature type="domain" description="Chorismate mutase" evidence="6">
    <location>
        <begin position="31"/>
        <end position="127"/>
    </location>
</feature>
<dbReference type="NCBIfam" id="TIGR01806">
    <property type="entry name" value="CM_mono2"/>
    <property type="match status" value="1"/>
</dbReference>
<sequence length="207" mass="20911">MVAVSAVTAGALAVTAPNIITGGGGADAGTAAAATNLSPEPQSEPSAGGNAQLAETGALVVQRLALADTVAQSKWLSGKPIDDPEREQAVIDSAVAAAQKQGVDTALVTRFFRAQMDANKVVQHGLFARWMQEPGSAPTTAPDLAAIRPQLDAIGKAMVTALGKVTKVTTAPECHTVVNTERTKSAASIDALHGAGVDAAWATFCAT</sequence>
<evidence type="ECO:0000256" key="5">
    <source>
        <dbReference type="SAM" id="MobiDB-lite"/>
    </source>
</evidence>
<dbReference type="Pfam" id="PF01817">
    <property type="entry name" value="CM_2"/>
    <property type="match status" value="1"/>
</dbReference>
<keyword evidence="4" id="KW-0413">Isomerase</keyword>
<dbReference type="InterPro" id="IPR036979">
    <property type="entry name" value="CM_dom_sf"/>
</dbReference>
<dbReference type="PANTHER" id="PTHR38041">
    <property type="entry name" value="CHORISMATE MUTASE"/>
    <property type="match status" value="1"/>
</dbReference>
<evidence type="ECO:0000256" key="4">
    <source>
        <dbReference type="ARBA" id="ARBA00023235"/>
    </source>
</evidence>
<name>A0A0U1PVW1_9MICO</name>
<reference evidence="7 8" key="1">
    <citation type="submission" date="2015-04" db="EMBL/GenBank/DDBJ databases">
        <title>Draft genome sequence of Rathayibacter toxicus strain FH-142 (AKA 70134 or CS 32), a Western Australian isolate.</title>
        <authorList>
            <consortium name="Consortium for Microbial Forensics and Genomics (microFORGE)"/>
            <person name="Knight B.M."/>
            <person name="Roberts D.P."/>
            <person name="Lin D."/>
            <person name="Hari K."/>
            <person name="Fletcher J."/>
            <person name="Melcher U."/>
            <person name="Blagden T."/>
            <person name="Luster D.G."/>
            <person name="Sechler A.J."/>
            <person name="Schneider W.L."/>
            <person name="Winegar R.A."/>
        </authorList>
    </citation>
    <scope>NUCLEOTIDE SEQUENCE [LARGE SCALE GENOMIC DNA]</scope>
    <source>
        <strain evidence="7 8">FH142</strain>
    </source>
</reference>
<dbReference type="GO" id="GO:0004106">
    <property type="term" value="F:chorismate mutase activity"/>
    <property type="evidence" value="ECO:0007669"/>
    <property type="project" value="UniProtKB-EC"/>
</dbReference>
<comment type="caution">
    <text evidence="7">The sequence shown here is derived from an EMBL/GenBank/DDBJ whole genome shotgun (WGS) entry which is preliminary data.</text>
</comment>
<dbReference type="AlphaFoldDB" id="A0A0U1PVW1"/>
<evidence type="ECO:0000256" key="2">
    <source>
        <dbReference type="ARBA" id="ARBA00012404"/>
    </source>
</evidence>
<dbReference type="SMART" id="SM00830">
    <property type="entry name" value="CM_2"/>
    <property type="match status" value="1"/>
</dbReference>
<dbReference type="STRING" id="145458.APU90_05100"/>